<organism evidence="8 9">
    <name type="scientific">Toxoplasma gondii</name>
    <dbReference type="NCBI Taxonomy" id="5811"/>
    <lineage>
        <taxon>Eukaryota</taxon>
        <taxon>Sar</taxon>
        <taxon>Alveolata</taxon>
        <taxon>Apicomplexa</taxon>
        <taxon>Conoidasida</taxon>
        <taxon>Coccidia</taxon>
        <taxon>Eucoccidiorida</taxon>
        <taxon>Eimeriorina</taxon>
        <taxon>Sarcocystidae</taxon>
        <taxon>Toxoplasma</taxon>
    </lineage>
</organism>
<evidence type="ECO:0000256" key="5">
    <source>
        <dbReference type="RuleBase" id="RU003465"/>
    </source>
</evidence>
<dbReference type="VEuPathDB" id="ToxoDB:TGME49_265650"/>
<keyword evidence="2" id="KW-0479">Metal-binding</keyword>
<dbReference type="InterPro" id="IPR001932">
    <property type="entry name" value="PPM-type_phosphatase-like_dom"/>
</dbReference>
<protein>
    <submittedName>
        <fullName evidence="8">Protein phosphatase 2C domain-containing protein</fullName>
    </submittedName>
</protein>
<dbReference type="Gene3D" id="3.60.40.10">
    <property type="entry name" value="PPM-type phosphatase domain"/>
    <property type="match status" value="1"/>
</dbReference>
<evidence type="ECO:0000313" key="8">
    <source>
        <dbReference type="EMBL" id="KAF4644200.1"/>
    </source>
</evidence>
<keyword evidence="4 5" id="KW-0904">Protein phosphatase</keyword>
<dbReference type="PROSITE" id="PS51746">
    <property type="entry name" value="PPM_2"/>
    <property type="match status" value="1"/>
</dbReference>
<evidence type="ECO:0000256" key="1">
    <source>
        <dbReference type="ARBA" id="ARBA00004170"/>
    </source>
</evidence>
<dbReference type="InterPro" id="IPR036457">
    <property type="entry name" value="PPM-type-like_dom_sf"/>
</dbReference>
<dbReference type="PROSITE" id="PS01032">
    <property type="entry name" value="PPM_1"/>
    <property type="match status" value="1"/>
</dbReference>
<evidence type="ECO:0000259" key="7">
    <source>
        <dbReference type="PROSITE" id="PS51746"/>
    </source>
</evidence>
<dbReference type="GO" id="GO:0046872">
    <property type="term" value="F:metal ion binding"/>
    <property type="evidence" value="ECO:0007669"/>
    <property type="project" value="UniProtKB-KW"/>
</dbReference>
<dbReference type="PANTHER" id="PTHR13832">
    <property type="entry name" value="PROTEIN PHOSPHATASE 2C"/>
    <property type="match status" value="1"/>
</dbReference>
<dbReference type="InterPro" id="IPR000222">
    <property type="entry name" value="PP2C_BS"/>
</dbReference>
<keyword evidence="3 5" id="KW-0378">Hydrolase</keyword>
<dbReference type="SMART" id="SM00332">
    <property type="entry name" value="PP2Cc"/>
    <property type="match status" value="1"/>
</dbReference>
<accession>A0A7J6KBC1</accession>
<dbReference type="AlphaFoldDB" id="A0A7J6KBC1"/>
<dbReference type="Pfam" id="PF00481">
    <property type="entry name" value="PP2C"/>
    <property type="match status" value="1"/>
</dbReference>
<reference evidence="8 9" key="1">
    <citation type="submission" date="2020-03" db="EMBL/GenBank/DDBJ databases">
        <title>Genome sequence of Toxoplasma gondii RH-88 strain.</title>
        <authorList>
            <person name="Lorenzi H.A."/>
            <person name="Venepally P."/>
            <person name="Rozenberg A."/>
            <person name="Sibley D."/>
        </authorList>
    </citation>
    <scope>NUCLEOTIDE SEQUENCE [LARGE SCALE GENOMIC DNA]</scope>
    <source>
        <strain evidence="8 9">RH-88</strain>
    </source>
</reference>
<dbReference type="GO" id="GO:0004722">
    <property type="term" value="F:protein serine/threonine phosphatase activity"/>
    <property type="evidence" value="ECO:0007669"/>
    <property type="project" value="InterPro"/>
</dbReference>
<comment type="caution">
    <text evidence="8">The sequence shown here is derived from an EMBL/GenBank/DDBJ whole genome shotgun (WGS) entry which is preliminary data.</text>
</comment>
<dbReference type="EMBL" id="JAAUHK010000190">
    <property type="protein sequence ID" value="KAF4644200.1"/>
    <property type="molecule type" value="Genomic_DNA"/>
</dbReference>
<gene>
    <name evidence="8" type="ORF">TGRH88_011920</name>
</gene>
<evidence type="ECO:0000256" key="6">
    <source>
        <dbReference type="SAM" id="MobiDB-lite"/>
    </source>
</evidence>
<evidence type="ECO:0000313" key="9">
    <source>
        <dbReference type="Proteomes" id="UP000557509"/>
    </source>
</evidence>
<dbReference type="PANTHER" id="PTHR13832:SF827">
    <property type="entry name" value="PROTEIN PHOSPHATASE 1L"/>
    <property type="match status" value="1"/>
</dbReference>
<dbReference type="InterPro" id="IPR015655">
    <property type="entry name" value="PP2C"/>
</dbReference>
<sequence>MKSSAVTAAHCQAAPAAAASIKPSRPVETAYLQGQPGTPFPVIRGIGWSEDQGRRPDMEDGMVAISNLAGVANAWLLGIYDGHGGRQTVEMLLQKIHGNVLQHLRSRAIERWQRYRQRAMSRLQDIRRRLDELHFQQQLACRDVRVLMPPTQRLVELLRLGRICEWVLQCEEPSQEGRTETEKSSASKAPTPPSFLTICTEEDVHRALDEAFVQTDVEILRDRVYQSGATACVCLVRPVLRLDLLLEMRPEEISDADWAWFSVERQKPNVIPASTPSQHAIVQADITVAHLGDSRAVLAYTDGHAERLTHPSDHKAGCEREVRRVESLGGWVFGERVNGMLAIGRAFGDWSLKLPPGKANPPYSPTSGAFDRLLNIFGTSPSHAAEQAAAERKEYVVSNAPDVRSVSLTPERPAQVPGGIRRNSPSSRASESQTAMSGQETGAGRVPGLLVLGCDGLFDVCSDQVVAHLALEFLRQLVAVHPDMSPCEAAKATARMLIEEAIGVRGSTDNVSVMVALFHSFGFSGRDGVTPSPQACNPPSVVQFSSLSDGVPCPVFVGRDQLGCPAEAVARDALAAATPRNARCFSGGTSFGQFDGGHDYAARVAPPGLDAGSWAERWLPKGLAEGLQEASHRLAAVMQH</sequence>
<feature type="domain" description="PPM-type phosphatase" evidence="7">
    <location>
        <begin position="45"/>
        <end position="518"/>
    </location>
</feature>
<dbReference type="Proteomes" id="UP000557509">
    <property type="component" value="Unassembled WGS sequence"/>
</dbReference>
<evidence type="ECO:0000256" key="4">
    <source>
        <dbReference type="ARBA" id="ARBA00022912"/>
    </source>
</evidence>
<feature type="compositionally biased region" description="Polar residues" evidence="6">
    <location>
        <begin position="423"/>
        <end position="440"/>
    </location>
</feature>
<dbReference type="CDD" id="cd00143">
    <property type="entry name" value="PP2Cc"/>
    <property type="match status" value="1"/>
</dbReference>
<evidence type="ECO:0000256" key="2">
    <source>
        <dbReference type="ARBA" id="ARBA00022723"/>
    </source>
</evidence>
<feature type="region of interest" description="Disordered" evidence="6">
    <location>
        <begin position="404"/>
        <end position="441"/>
    </location>
</feature>
<comment type="similarity">
    <text evidence="5">Belongs to the PP2C family.</text>
</comment>
<name>A0A7J6KBC1_TOXGO</name>
<keyword evidence="9" id="KW-1185">Reference proteome</keyword>
<proteinExistence type="inferred from homology"/>
<dbReference type="SUPFAM" id="SSF81606">
    <property type="entry name" value="PP2C-like"/>
    <property type="match status" value="1"/>
</dbReference>
<comment type="subcellular location">
    <subcellularLocation>
        <location evidence="1">Membrane</location>
        <topology evidence="1">Peripheral membrane protein</topology>
    </subcellularLocation>
</comment>
<evidence type="ECO:0000256" key="3">
    <source>
        <dbReference type="ARBA" id="ARBA00022801"/>
    </source>
</evidence>
<dbReference type="GO" id="GO:0016020">
    <property type="term" value="C:membrane"/>
    <property type="evidence" value="ECO:0007669"/>
    <property type="project" value="UniProtKB-SubCell"/>
</dbReference>